<gene>
    <name evidence="2" type="ORF">HPP92_009420</name>
</gene>
<dbReference type="AlphaFoldDB" id="A0A835R862"/>
<feature type="compositionally biased region" description="Basic and acidic residues" evidence="1">
    <location>
        <begin position="103"/>
        <end position="117"/>
    </location>
</feature>
<organism evidence="2 3">
    <name type="scientific">Vanilla planifolia</name>
    <name type="common">Vanilla</name>
    <dbReference type="NCBI Taxonomy" id="51239"/>
    <lineage>
        <taxon>Eukaryota</taxon>
        <taxon>Viridiplantae</taxon>
        <taxon>Streptophyta</taxon>
        <taxon>Embryophyta</taxon>
        <taxon>Tracheophyta</taxon>
        <taxon>Spermatophyta</taxon>
        <taxon>Magnoliopsida</taxon>
        <taxon>Liliopsida</taxon>
        <taxon>Asparagales</taxon>
        <taxon>Orchidaceae</taxon>
        <taxon>Vanilloideae</taxon>
        <taxon>Vanilleae</taxon>
        <taxon>Vanilla</taxon>
    </lineage>
</organism>
<evidence type="ECO:0000313" key="2">
    <source>
        <dbReference type="EMBL" id="KAG0487325.1"/>
    </source>
</evidence>
<sequence length="129" mass="13594">MALREYRTRRRSAGARPAQEVQQEQGRRRGEARVVKSLRKGEGVGGGDGGDGDEGKGRSAYARASRVLSRDLPPGTTGDLPRGLQELPSVSPGAPTTNSSSSSRKDGHGGRAREARPFHGGLEIGAFLS</sequence>
<feature type="region of interest" description="Disordered" evidence="1">
    <location>
        <begin position="1"/>
        <end position="129"/>
    </location>
</feature>
<dbReference type="Proteomes" id="UP000639772">
    <property type="component" value="Unassembled WGS sequence"/>
</dbReference>
<reference evidence="2 3" key="1">
    <citation type="journal article" date="2020" name="Nat. Food">
        <title>A phased Vanilla planifolia genome enables genetic improvement of flavour and production.</title>
        <authorList>
            <person name="Hasing T."/>
            <person name="Tang H."/>
            <person name="Brym M."/>
            <person name="Khazi F."/>
            <person name="Huang T."/>
            <person name="Chambers A.H."/>
        </authorList>
    </citation>
    <scope>NUCLEOTIDE SEQUENCE [LARGE SCALE GENOMIC DNA]</scope>
    <source>
        <tissue evidence="2">Leaf</tissue>
    </source>
</reference>
<accession>A0A835R862</accession>
<comment type="caution">
    <text evidence="2">The sequence shown here is derived from an EMBL/GenBank/DDBJ whole genome shotgun (WGS) entry which is preliminary data.</text>
</comment>
<protein>
    <submittedName>
        <fullName evidence="2">Uncharacterized protein</fullName>
    </submittedName>
</protein>
<dbReference type="EMBL" id="JADCNM010000004">
    <property type="protein sequence ID" value="KAG0487325.1"/>
    <property type="molecule type" value="Genomic_DNA"/>
</dbReference>
<name>A0A835R862_VANPL</name>
<feature type="compositionally biased region" description="Basic and acidic residues" evidence="1">
    <location>
        <begin position="25"/>
        <end position="42"/>
    </location>
</feature>
<proteinExistence type="predicted"/>
<evidence type="ECO:0000313" key="3">
    <source>
        <dbReference type="Proteomes" id="UP000639772"/>
    </source>
</evidence>
<evidence type="ECO:0000256" key="1">
    <source>
        <dbReference type="SAM" id="MobiDB-lite"/>
    </source>
</evidence>